<evidence type="ECO:0000256" key="1">
    <source>
        <dbReference type="ARBA" id="ARBA00001946"/>
    </source>
</evidence>
<dbReference type="Gene3D" id="3.90.79.10">
    <property type="entry name" value="Nucleoside Triphosphate Pyrophosphohydrolase"/>
    <property type="match status" value="1"/>
</dbReference>
<proteinExistence type="inferred from homology"/>
<dbReference type="PROSITE" id="PS51462">
    <property type="entry name" value="NUDIX"/>
    <property type="match status" value="1"/>
</dbReference>
<gene>
    <name evidence="7" type="ORF">BKA14_001903</name>
</gene>
<comment type="similarity">
    <text evidence="2 4">Belongs to the Nudix hydrolase family.</text>
</comment>
<evidence type="ECO:0000256" key="5">
    <source>
        <dbReference type="SAM" id="MobiDB-lite"/>
    </source>
</evidence>
<feature type="compositionally biased region" description="Pro residues" evidence="5">
    <location>
        <begin position="148"/>
        <end position="158"/>
    </location>
</feature>
<evidence type="ECO:0000313" key="7">
    <source>
        <dbReference type="EMBL" id="MBB4691755.1"/>
    </source>
</evidence>
<dbReference type="SUPFAM" id="SSF55811">
    <property type="entry name" value="Nudix"/>
    <property type="match status" value="1"/>
</dbReference>
<organism evidence="7 8">
    <name type="scientific">Paractinoplanes abujensis</name>
    <dbReference type="NCBI Taxonomy" id="882441"/>
    <lineage>
        <taxon>Bacteria</taxon>
        <taxon>Bacillati</taxon>
        <taxon>Actinomycetota</taxon>
        <taxon>Actinomycetes</taxon>
        <taxon>Micromonosporales</taxon>
        <taxon>Micromonosporaceae</taxon>
        <taxon>Paractinoplanes</taxon>
    </lineage>
</organism>
<dbReference type="PANTHER" id="PTHR43046">
    <property type="entry name" value="GDP-MANNOSE MANNOSYL HYDROLASE"/>
    <property type="match status" value="1"/>
</dbReference>
<dbReference type="InterPro" id="IPR000086">
    <property type="entry name" value="NUDIX_hydrolase_dom"/>
</dbReference>
<protein>
    <submittedName>
        <fullName evidence="7">ADP-ribose pyrophosphatase YjhB (NUDIX family)</fullName>
    </submittedName>
</protein>
<reference evidence="7 8" key="1">
    <citation type="submission" date="2020-08" db="EMBL/GenBank/DDBJ databases">
        <title>Sequencing the genomes of 1000 actinobacteria strains.</title>
        <authorList>
            <person name="Klenk H.-P."/>
        </authorList>
    </citation>
    <scope>NUCLEOTIDE SEQUENCE [LARGE SCALE GENOMIC DNA]</scope>
    <source>
        <strain evidence="7 8">DSM 45518</strain>
    </source>
</reference>
<accession>A0A7W7CNE7</accession>
<comment type="caution">
    <text evidence="7">The sequence shown here is derived from an EMBL/GenBank/DDBJ whole genome shotgun (WGS) entry which is preliminary data.</text>
</comment>
<keyword evidence="3 4" id="KW-0378">Hydrolase</keyword>
<evidence type="ECO:0000313" key="8">
    <source>
        <dbReference type="Proteomes" id="UP000542742"/>
    </source>
</evidence>
<dbReference type="PROSITE" id="PS00893">
    <property type="entry name" value="NUDIX_BOX"/>
    <property type="match status" value="1"/>
</dbReference>
<dbReference type="PRINTS" id="PR00502">
    <property type="entry name" value="NUDIXFAMILY"/>
</dbReference>
<feature type="domain" description="Nudix hydrolase" evidence="6">
    <location>
        <begin position="2"/>
        <end position="143"/>
    </location>
</feature>
<dbReference type="InterPro" id="IPR020084">
    <property type="entry name" value="NUDIX_hydrolase_CS"/>
</dbReference>
<feature type="region of interest" description="Disordered" evidence="5">
    <location>
        <begin position="129"/>
        <end position="158"/>
    </location>
</feature>
<dbReference type="PANTHER" id="PTHR43046:SF2">
    <property type="entry name" value="8-OXO-DGTP DIPHOSPHATASE-RELATED"/>
    <property type="match status" value="1"/>
</dbReference>
<dbReference type="RefSeq" id="WP_184950541.1">
    <property type="nucleotide sequence ID" value="NZ_BOMC01000004.1"/>
</dbReference>
<dbReference type="Pfam" id="PF00293">
    <property type="entry name" value="NUDIX"/>
    <property type="match status" value="1"/>
</dbReference>
<dbReference type="AlphaFoldDB" id="A0A7W7CNE7"/>
<name>A0A7W7CNE7_9ACTN</name>
<dbReference type="InterPro" id="IPR020476">
    <property type="entry name" value="Nudix_hydrolase"/>
</dbReference>
<dbReference type="InterPro" id="IPR015797">
    <property type="entry name" value="NUDIX_hydrolase-like_dom_sf"/>
</dbReference>
<evidence type="ECO:0000256" key="4">
    <source>
        <dbReference type="RuleBase" id="RU003476"/>
    </source>
</evidence>
<evidence type="ECO:0000259" key="6">
    <source>
        <dbReference type="PROSITE" id="PS51462"/>
    </source>
</evidence>
<dbReference type="EMBL" id="JACHMF010000001">
    <property type="protein sequence ID" value="MBB4691755.1"/>
    <property type="molecule type" value="Genomic_DNA"/>
</dbReference>
<evidence type="ECO:0000256" key="3">
    <source>
        <dbReference type="ARBA" id="ARBA00022801"/>
    </source>
</evidence>
<evidence type="ECO:0000256" key="2">
    <source>
        <dbReference type="ARBA" id="ARBA00005582"/>
    </source>
</evidence>
<dbReference type="GO" id="GO:0016787">
    <property type="term" value="F:hydrolase activity"/>
    <property type="evidence" value="ECO:0007669"/>
    <property type="project" value="UniProtKB-KW"/>
</dbReference>
<dbReference type="Proteomes" id="UP000542742">
    <property type="component" value="Unassembled WGS sequence"/>
</dbReference>
<keyword evidence="8" id="KW-1185">Reference proteome</keyword>
<sequence length="158" mass="17678">MNVRHAVRALILDETDRLLLVRHRLHDTTVWAPPGGRIEPGETPLAALRRELAEEVGLTLHGTPPHVWHREVPAPPYLPGYDVAVNDYYLVRTPAFDPRGSLTDEQLAAENTYGARWWPPDDLRTYAGPDLFGPHDLPSRTAALRTDGPPPEPIGLHR</sequence>
<comment type="cofactor">
    <cofactor evidence="1">
        <name>Mg(2+)</name>
        <dbReference type="ChEBI" id="CHEBI:18420"/>
    </cofactor>
</comment>